<evidence type="ECO:0000256" key="1">
    <source>
        <dbReference type="ARBA" id="ARBA00001946"/>
    </source>
</evidence>
<name>Q01XN8_SOLUE</name>
<dbReference type="GO" id="GO:0008033">
    <property type="term" value="P:tRNA processing"/>
    <property type="evidence" value="ECO:0007669"/>
    <property type="project" value="UniProtKB-KW"/>
</dbReference>
<dbReference type="InterPro" id="IPR043519">
    <property type="entry name" value="NT_sf"/>
</dbReference>
<evidence type="ECO:0000256" key="11">
    <source>
        <dbReference type="RuleBase" id="RU003953"/>
    </source>
</evidence>
<keyword evidence="15" id="KW-0378">Hydrolase</keyword>
<sequence length="422" mass="48102">MRGAGHQAYLVGGCVRDHLLGCKPKDYDIATDARPDRIMDLFPSSGRVGAHFGVILVRDVFDQVEVATFRSDHDYLDGRHPEQVRFECDPREDVLRRDFTINGLMLDPDTGRVLDFVDGQGDLKRGIVRAIGDPYARFREDHLRLLRAVRFAARLGFEIEPATFDAIRRDHALILKVAMERIREELVRILTEGGARRGFELLDAAGMLADLLPEVAAMKGVDQPPQFHPEGDVWAHTLLLLEQLRNPTPTLALGALLHDVGKPPTFRVADRIRFDGHVEEGVRIAHAILTRLRFSREEIDQVEALVENHMRFKDVHHMKESTLKRFLRLPDFEEHLELHRLDVMSSNRRLENYELARRKLAEYSEKHLQPEPLVTGADLIGMGYQPGPQFSRILSVIEDAQLEGTIQTRGEAIHLIRDTFPL</sequence>
<dbReference type="AlphaFoldDB" id="Q01XN8"/>
<dbReference type="InterPro" id="IPR006675">
    <property type="entry name" value="HDIG_dom"/>
</dbReference>
<comment type="cofactor">
    <cofactor evidence="1">
        <name>Mg(2+)</name>
        <dbReference type="ChEBI" id="CHEBI:18420"/>
    </cofactor>
</comment>
<dbReference type="Pfam" id="PF12627">
    <property type="entry name" value="PolyA_pol_RNAbd"/>
    <property type="match status" value="1"/>
</dbReference>
<dbReference type="GO" id="GO:0046872">
    <property type="term" value="F:metal ion binding"/>
    <property type="evidence" value="ECO:0007669"/>
    <property type="project" value="UniProtKB-KW"/>
</dbReference>
<dbReference type="FunCoup" id="Q01XN8">
    <property type="interactions" value="242"/>
</dbReference>
<evidence type="ECO:0000256" key="6">
    <source>
        <dbReference type="ARBA" id="ARBA00022741"/>
    </source>
</evidence>
<dbReference type="CDD" id="cd05398">
    <property type="entry name" value="NT_ClassII-CCAase"/>
    <property type="match status" value="1"/>
</dbReference>
<protein>
    <submittedName>
        <fullName evidence="15">Metal dependent phosphohydrolase</fullName>
        <ecNumber evidence="15">2.7.7.19</ecNumber>
    </submittedName>
</protein>
<dbReference type="SUPFAM" id="SSF81301">
    <property type="entry name" value="Nucleotidyltransferase"/>
    <property type="match status" value="1"/>
</dbReference>
<dbReference type="Gene3D" id="3.30.460.10">
    <property type="entry name" value="Beta Polymerase, domain 2"/>
    <property type="match status" value="1"/>
</dbReference>
<keyword evidence="5" id="KW-0479">Metal-binding</keyword>
<dbReference type="InterPro" id="IPR002646">
    <property type="entry name" value="PolA_pol_head_dom"/>
</dbReference>
<dbReference type="GO" id="GO:0003723">
    <property type="term" value="F:RNA binding"/>
    <property type="evidence" value="ECO:0007669"/>
    <property type="project" value="UniProtKB-KW"/>
</dbReference>
<keyword evidence="7" id="KW-0692">RNA repair</keyword>
<evidence type="ECO:0000256" key="9">
    <source>
        <dbReference type="ARBA" id="ARBA00022842"/>
    </source>
</evidence>
<keyword evidence="2 11" id="KW-0808">Transferase</keyword>
<dbReference type="EC" id="2.7.7.19" evidence="15"/>
<dbReference type="InterPro" id="IPR050124">
    <property type="entry name" value="tRNA_CCA-adding_enzyme"/>
</dbReference>
<evidence type="ECO:0000256" key="8">
    <source>
        <dbReference type="ARBA" id="ARBA00022840"/>
    </source>
</evidence>
<evidence type="ECO:0000256" key="10">
    <source>
        <dbReference type="ARBA" id="ARBA00022884"/>
    </source>
</evidence>
<dbReference type="KEGG" id="sus:Acid_4618"/>
<feature type="domain" description="tRNA nucleotidyltransferase/poly(A) polymerase RNA and SrmB- binding" evidence="14">
    <location>
        <begin position="156"/>
        <end position="217"/>
    </location>
</feature>
<dbReference type="STRING" id="234267.Acid_4618"/>
<dbReference type="InParanoid" id="Q01XN8"/>
<dbReference type="PANTHER" id="PTHR47545">
    <property type="entry name" value="MULTIFUNCTIONAL CCA PROTEIN"/>
    <property type="match status" value="1"/>
</dbReference>
<dbReference type="GO" id="GO:1990817">
    <property type="term" value="F:poly(A) RNA polymerase activity"/>
    <property type="evidence" value="ECO:0007669"/>
    <property type="project" value="UniProtKB-EC"/>
</dbReference>
<keyword evidence="3" id="KW-0819">tRNA processing</keyword>
<keyword evidence="8" id="KW-0067">ATP-binding</keyword>
<dbReference type="Gene3D" id="1.10.3090.10">
    <property type="entry name" value="cca-adding enzyme, domain 2"/>
    <property type="match status" value="1"/>
</dbReference>
<dbReference type="HOGENOM" id="CLU_015961_3_1_0"/>
<reference evidence="15" key="1">
    <citation type="submission" date="2006-10" db="EMBL/GenBank/DDBJ databases">
        <title>Complete sequence of Solibacter usitatus Ellin6076.</title>
        <authorList>
            <consortium name="US DOE Joint Genome Institute"/>
            <person name="Copeland A."/>
            <person name="Lucas S."/>
            <person name="Lapidus A."/>
            <person name="Barry K."/>
            <person name="Detter J.C."/>
            <person name="Glavina del Rio T."/>
            <person name="Hammon N."/>
            <person name="Israni S."/>
            <person name="Dalin E."/>
            <person name="Tice H."/>
            <person name="Pitluck S."/>
            <person name="Thompson L.S."/>
            <person name="Brettin T."/>
            <person name="Bruce D."/>
            <person name="Han C."/>
            <person name="Tapia R."/>
            <person name="Gilna P."/>
            <person name="Schmutz J."/>
            <person name="Larimer F."/>
            <person name="Land M."/>
            <person name="Hauser L."/>
            <person name="Kyrpides N."/>
            <person name="Mikhailova N."/>
            <person name="Janssen P.H."/>
            <person name="Kuske C.R."/>
            <person name="Richardson P."/>
        </authorList>
    </citation>
    <scope>NUCLEOTIDE SEQUENCE</scope>
    <source>
        <strain evidence="15">Ellin6076</strain>
    </source>
</reference>
<dbReference type="SUPFAM" id="SSF81891">
    <property type="entry name" value="Poly A polymerase C-terminal region-like"/>
    <property type="match status" value="1"/>
</dbReference>
<gene>
    <name evidence="15" type="ordered locus">Acid_4618</name>
</gene>
<evidence type="ECO:0000259" key="12">
    <source>
        <dbReference type="Pfam" id="PF01743"/>
    </source>
</evidence>
<dbReference type="eggNOG" id="COG0617">
    <property type="taxonomic scope" value="Bacteria"/>
</dbReference>
<evidence type="ECO:0000259" key="13">
    <source>
        <dbReference type="Pfam" id="PF01966"/>
    </source>
</evidence>
<keyword evidence="10 11" id="KW-0694">RNA-binding</keyword>
<feature type="domain" description="HD" evidence="13">
    <location>
        <begin position="250"/>
        <end position="315"/>
    </location>
</feature>
<organism evidence="15">
    <name type="scientific">Solibacter usitatus (strain Ellin6076)</name>
    <dbReference type="NCBI Taxonomy" id="234267"/>
    <lineage>
        <taxon>Bacteria</taxon>
        <taxon>Pseudomonadati</taxon>
        <taxon>Acidobacteriota</taxon>
        <taxon>Terriglobia</taxon>
        <taxon>Bryobacterales</taxon>
        <taxon>Solibacteraceae</taxon>
        <taxon>Candidatus Solibacter</taxon>
    </lineage>
</organism>
<dbReference type="Pfam" id="PF01966">
    <property type="entry name" value="HD"/>
    <property type="match status" value="1"/>
</dbReference>
<proteinExistence type="inferred from homology"/>
<dbReference type="PANTHER" id="PTHR47545:SF1">
    <property type="entry name" value="MULTIFUNCTIONAL CCA PROTEIN"/>
    <property type="match status" value="1"/>
</dbReference>
<dbReference type="InterPro" id="IPR006674">
    <property type="entry name" value="HD_domain"/>
</dbReference>
<dbReference type="GO" id="GO:0042245">
    <property type="term" value="P:RNA repair"/>
    <property type="evidence" value="ECO:0007669"/>
    <property type="project" value="UniProtKB-KW"/>
</dbReference>
<evidence type="ECO:0000256" key="4">
    <source>
        <dbReference type="ARBA" id="ARBA00022695"/>
    </source>
</evidence>
<keyword evidence="6" id="KW-0547">Nucleotide-binding</keyword>
<evidence type="ECO:0000256" key="3">
    <source>
        <dbReference type="ARBA" id="ARBA00022694"/>
    </source>
</evidence>
<evidence type="ECO:0000256" key="5">
    <source>
        <dbReference type="ARBA" id="ARBA00022723"/>
    </source>
</evidence>
<evidence type="ECO:0000256" key="7">
    <source>
        <dbReference type="ARBA" id="ARBA00022800"/>
    </source>
</evidence>
<keyword evidence="9" id="KW-0460">Magnesium</keyword>
<evidence type="ECO:0000256" key="2">
    <source>
        <dbReference type="ARBA" id="ARBA00022679"/>
    </source>
</evidence>
<keyword evidence="4 15" id="KW-0548">Nucleotidyltransferase</keyword>
<dbReference type="NCBIfam" id="TIGR00277">
    <property type="entry name" value="HDIG"/>
    <property type="match status" value="1"/>
</dbReference>
<dbReference type="Pfam" id="PF01743">
    <property type="entry name" value="PolyA_pol"/>
    <property type="match status" value="1"/>
</dbReference>
<feature type="domain" description="Poly A polymerase head" evidence="12">
    <location>
        <begin position="8"/>
        <end position="129"/>
    </location>
</feature>
<dbReference type="GO" id="GO:0016787">
    <property type="term" value="F:hydrolase activity"/>
    <property type="evidence" value="ECO:0007669"/>
    <property type="project" value="UniProtKB-KW"/>
</dbReference>
<evidence type="ECO:0000313" key="15">
    <source>
        <dbReference type="EMBL" id="ABJ85577.1"/>
    </source>
</evidence>
<accession>Q01XN8</accession>
<dbReference type="InterPro" id="IPR032828">
    <property type="entry name" value="PolyA_RNA-bd"/>
</dbReference>
<evidence type="ECO:0000259" key="14">
    <source>
        <dbReference type="Pfam" id="PF12627"/>
    </source>
</evidence>
<comment type="similarity">
    <text evidence="11">Belongs to the tRNA nucleotidyltransferase/poly(A) polymerase family.</text>
</comment>
<dbReference type="EMBL" id="CP000473">
    <property type="protein sequence ID" value="ABJ85577.1"/>
    <property type="molecule type" value="Genomic_DNA"/>
</dbReference>
<dbReference type="CDD" id="cd00077">
    <property type="entry name" value="HDc"/>
    <property type="match status" value="1"/>
</dbReference>
<dbReference type="InterPro" id="IPR003607">
    <property type="entry name" value="HD/PDEase_dom"/>
</dbReference>
<dbReference type="GO" id="GO:0005524">
    <property type="term" value="F:ATP binding"/>
    <property type="evidence" value="ECO:0007669"/>
    <property type="project" value="UniProtKB-KW"/>
</dbReference>